<proteinExistence type="inferred from homology"/>
<dbReference type="RefSeq" id="WP_038677326.1">
    <property type="nucleotide sequence ID" value="NZ_BJMC01000001.1"/>
</dbReference>
<evidence type="ECO:0000313" key="5">
    <source>
        <dbReference type="Proteomes" id="UP000030300"/>
    </source>
</evidence>
<reference evidence="4 5" key="1">
    <citation type="journal article" date="2015" name="Genome Announc.">
        <title>Complete Genome Sequence of Steroid-Transforming Nocardioides simplex VKM Ac-2033D.</title>
        <authorList>
            <person name="Shtratnikova V.Y."/>
            <person name="Schelkunov M.I."/>
            <person name="Pekov Y.A."/>
            <person name="Fokina V.V."/>
            <person name="Logacheva M.D."/>
            <person name="Sokolov S.L."/>
            <person name="Bragin E.Y."/>
            <person name="Ashapkin V.V."/>
            <person name="Donova M.V."/>
        </authorList>
    </citation>
    <scope>NUCLEOTIDE SEQUENCE [LARGE SCALE GENOMIC DNA]</scope>
    <source>
        <strain evidence="4 5">VKM Ac-2033D</strain>
    </source>
</reference>
<dbReference type="STRING" id="2045.KR76_06550"/>
<evidence type="ECO:0000256" key="1">
    <source>
        <dbReference type="ARBA" id="ARBA00004418"/>
    </source>
</evidence>
<dbReference type="KEGG" id="psim:KR76_06550"/>
<gene>
    <name evidence="4" type="ORF">KR76_06550</name>
</gene>
<dbReference type="PANTHER" id="PTHR30024">
    <property type="entry name" value="ALIPHATIC SULFONATES-BINDING PROTEIN-RELATED"/>
    <property type="match status" value="1"/>
</dbReference>
<dbReference type="Proteomes" id="UP000030300">
    <property type="component" value="Chromosome"/>
</dbReference>
<dbReference type="InterPro" id="IPR015168">
    <property type="entry name" value="SsuA/THI5"/>
</dbReference>
<dbReference type="HOGENOM" id="CLU_028871_3_1_11"/>
<dbReference type="OrthoDB" id="286202at2"/>
<evidence type="ECO:0000256" key="3">
    <source>
        <dbReference type="ARBA" id="ARBA00022729"/>
    </source>
</evidence>
<organism evidence="4 5">
    <name type="scientific">Nocardioides simplex</name>
    <name type="common">Arthrobacter simplex</name>
    <dbReference type="NCBI Taxonomy" id="2045"/>
    <lineage>
        <taxon>Bacteria</taxon>
        <taxon>Bacillati</taxon>
        <taxon>Actinomycetota</taxon>
        <taxon>Actinomycetes</taxon>
        <taxon>Propionibacteriales</taxon>
        <taxon>Nocardioidaceae</taxon>
        <taxon>Pimelobacter</taxon>
    </lineage>
</organism>
<sequence length="350" mass="36541">MNRTRWTAAAGLVAALVLPLSACSLGEDKEASASDCPWKADSSVTGKVRIGYQKIPNGDVVVKDQRILESCLPEATIEWSNFASGGDVIQAFGGGSLDLGLAGSSPSTKALSAPLNLPVKVVWIHDVIGEAESLVVRDPKITDIKGLVGKTIATPYGSTAHYSLLQAIADAGEDPSDYKLVNSEPEQIAPAWAKGDIDAAWIWDPTLSQLKKDGGTVILSSADTAAAGKPTYDLGLASTSFIEENPKVLEVWAKAQDYAIEQILTDPDKAAESVAVEVGVTPDEAKAQFAGLTYLRAVDQAKAEWLGEKLGQDLHATAQFLLTQDGIDAVAAPDVYAAGVDPSGAAAAGR</sequence>
<evidence type="ECO:0000313" key="4">
    <source>
        <dbReference type="EMBL" id="AIY16513.1"/>
    </source>
</evidence>
<dbReference type="EMBL" id="CP009896">
    <property type="protein sequence ID" value="AIY16513.1"/>
    <property type="molecule type" value="Genomic_DNA"/>
</dbReference>
<dbReference type="GO" id="GO:0042918">
    <property type="term" value="P:alkanesulfonate transmembrane transport"/>
    <property type="evidence" value="ECO:0007669"/>
    <property type="project" value="TreeGrafter"/>
</dbReference>
<dbReference type="AlphaFoldDB" id="A0A0A1DJ12"/>
<accession>A0A0A1DJ12</accession>
<name>A0A0A1DJ12_NOCSI</name>
<dbReference type="Pfam" id="PF09084">
    <property type="entry name" value="NMT1"/>
    <property type="match status" value="1"/>
</dbReference>
<dbReference type="PANTHER" id="PTHR30024:SF47">
    <property type="entry name" value="TAURINE-BINDING PERIPLASMIC PROTEIN"/>
    <property type="match status" value="1"/>
</dbReference>
<evidence type="ECO:0000256" key="2">
    <source>
        <dbReference type="ARBA" id="ARBA00010742"/>
    </source>
</evidence>
<comment type="similarity">
    <text evidence="2">Belongs to the bacterial solute-binding protein SsuA/TauA family.</text>
</comment>
<dbReference type="GO" id="GO:0042597">
    <property type="term" value="C:periplasmic space"/>
    <property type="evidence" value="ECO:0007669"/>
    <property type="project" value="UniProtKB-SubCell"/>
</dbReference>
<protein>
    <submittedName>
        <fullName evidence="4">Substrate-binding region of ABC-type glycine betaine transport system</fullName>
    </submittedName>
</protein>
<dbReference type="SUPFAM" id="SSF53850">
    <property type="entry name" value="Periplasmic binding protein-like II"/>
    <property type="match status" value="1"/>
</dbReference>
<dbReference type="Gene3D" id="3.40.190.10">
    <property type="entry name" value="Periplasmic binding protein-like II"/>
    <property type="match status" value="2"/>
</dbReference>
<comment type="subcellular location">
    <subcellularLocation>
        <location evidence="1">Periplasm</location>
    </subcellularLocation>
</comment>
<dbReference type="eggNOG" id="COG4521">
    <property type="taxonomic scope" value="Bacteria"/>
</dbReference>
<keyword evidence="5" id="KW-1185">Reference proteome</keyword>
<dbReference type="GeneID" id="96608598"/>
<keyword evidence="3" id="KW-0732">Signal</keyword>